<gene>
    <name evidence="1" type="ORF">SS50377_10250</name>
</gene>
<evidence type="ECO:0000313" key="1">
    <source>
        <dbReference type="EMBL" id="EST49421.1"/>
    </source>
</evidence>
<dbReference type="AlphaFoldDB" id="V6M064"/>
<protein>
    <submittedName>
        <fullName evidence="1">Uncharacterized protein</fullName>
    </submittedName>
</protein>
<accession>V6M064</accession>
<dbReference type="EMBL" id="KI545951">
    <property type="protein sequence ID" value="EST49421.1"/>
    <property type="molecule type" value="Genomic_DNA"/>
</dbReference>
<proteinExistence type="predicted"/>
<dbReference type="VEuPathDB" id="GiardiaDB:SS50377_26252"/>
<organism evidence="1">
    <name type="scientific">Spironucleus salmonicida</name>
    <dbReference type="NCBI Taxonomy" id="348837"/>
    <lineage>
        <taxon>Eukaryota</taxon>
        <taxon>Metamonada</taxon>
        <taxon>Diplomonadida</taxon>
        <taxon>Hexamitidae</taxon>
        <taxon>Hexamitinae</taxon>
        <taxon>Spironucleus</taxon>
    </lineage>
</organism>
<sequence length="1112" mass="126307">MQVKSSIFFKLRSIYFKWYVSPLLVAQVQLDKGQARCVSEIMQIIFSTCQTIPSVTQQQNQNYLCRLQNWVAWQWDFTIKQQNCKVLSSLEPIKYRSLEILRIKINIYFSKRNLFIWVFQNKQYLVTKQSQYKVYLGAVLTVQKQQWKSAVTQNLGLLKCKIVMQSEPSQYNKLSSLLVSLPAYVNQTAGLARIISRYVCNCCYLGLVSNWAIRGIPYSPYSTLNLTPIEMSSCGKIELSWLNLQEAFSNCHVNSRHIIVQQYAIIFPLQKILNTSQLLSPTPVILYPLFIHSSFILYDINAKLYKMPISCIPKIAYQSAKQVAVLPSETCSEFGRQTTVQDQAQNESFPQENWPTHLPPNERTPSILPENIVEPRVQNQLFAPNIKDPSNFQNYVLDQDAVICELESVYKVALQSKGSLQSFRVNGAVLLPSQKCSLSDQKAPQPHLIQPVCLVLSDKQLNSVPIQLLRCCQQVQQTDPSSGNSQGALKNASCRPEVYLYQLQYLGSQKLRNDQNQCDLALVIDQNQNCPSAQEDHKSDVKSSIKSFKTAFQGKICISAKIGKLELKKPQKAAGACLEQLSLVDATVQMLQVWSGVAINSVVIENSSIVGARQTSGVALADGFAGLSQAKNLRKLVLHRQSSIEFPDPDCTIKNLIIGKNTDFLEELSIRLYKIENLEIRCPVLNYRFSKGNVTKYSYSHPGRFISIYVEYENSCSGYAQWERIEILEHYRYIVDCSFASYDLSKFSIISVPITVIQVMRLHNLLCRRDFAEICMQNIYILRVPENLIGKKLHTFHQIENLSLSNDEINNKLHVITDITANMPIPKNTKSLVIQTKSYLKLELQEKYSITTLIYENSPIAEISNAIHVKNLTAIGVDIYVYLLSNFYNLCIKDSKIENFAIQKTGNLQLKTLQIEDCSFLEELRESLFDLLQHTHNIESLFISEKASNSVPLQLFLHPNIKSVTLRNLAIEKLEFSDLRNLSFLSVSSAIILNPLVQKFTRLLQTRSLGSLRLENLKLGLIGEDGQLAACSMQLKCLILRRSVDYWLRTGINDAFLIGSDKFYTTPTPSCETEVSAEFGRNLETLARLPRALERYTMIAKINLIGKQTVGE</sequence>
<reference evidence="1" key="1">
    <citation type="journal article" date="2014" name="PLoS Genet.">
        <title>The Genome of Spironucleus salmonicida Highlights a Fish Pathogen Adapted to Fluctuating Environments.</title>
        <authorList>
            <person name="Xu F."/>
            <person name="Jerlstrom-Hultqvist J."/>
            <person name="Einarsson E."/>
            <person name="Astvaldsson A."/>
            <person name="Svard S.G."/>
            <person name="Andersson J.O."/>
        </authorList>
    </citation>
    <scope>NUCLEOTIDE SEQUENCE</scope>
</reference>
<name>V6M064_9EUKA</name>